<organism evidence="3 4">
    <name type="scientific">Novosphingobium pentaromativorans</name>
    <dbReference type="NCBI Taxonomy" id="205844"/>
    <lineage>
        <taxon>Bacteria</taxon>
        <taxon>Pseudomonadati</taxon>
        <taxon>Pseudomonadota</taxon>
        <taxon>Alphaproteobacteria</taxon>
        <taxon>Sphingomonadales</taxon>
        <taxon>Sphingomonadaceae</taxon>
        <taxon>Novosphingobium</taxon>
    </lineage>
</organism>
<comment type="caution">
    <text evidence="3">The sequence shown here is derived from an EMBL/GenBank/DDBJ whole genome shotgun (WGS) entry which is preliminary data.</text>
</comment>
<sequence length="91" mass="10262">MTALLTEKEAAERLRIAPRTLRELRAKGAIQYVALTARKIAYRPEDCEAYVATRLRTETPAADPNAKGRRRMPKGPAVASQIIPFSQRKKR</sequence>
<gene>
    <name evidence="3" type="ORF">DI555_06785</name>
</gene>
<evidence type="ECO:0000313" key="4">
    <source>
        <dbReference type="Proteomes" id="UP000249082"/>
    </source>
</evidence>
<dbReference type="InterPro" id="IPR041657">
    <property type="entry name" value="HTH_17"/>
</dbReference>
<reference evidence="3 4" key="1">
    <citation type="submission" date="2017-08" db="EMBL/GenBank/DDBJ databases">
        <title>Infants hospitalized years apart are colonized by the same room-sourced microbial strains.</title>
        <authorList>
            <person name="Brooks B."/>
            <person name="Olm M.R."/>
            <person name="Firek B.A."/>
            <person name="Baker R."/>
            <person name="Thomas B.C."/>
            <person name="Morowitz M.J."/>
            <person name="Banfield J.F."/>
        </authorList>
    </citation>
    <scope>NUCLEOTIDE SEQUENCE [LARGE SCALE GENOMIC DNA]</scope>
    <source>
        <strain evidence="3">S2_005_002_R2_33</strain>
    </source>
</reference>
<dbReference type="AlphaFoldDB" id="A0A2W5NYY3"/>
<dbReference type="Pfam" id="PF12728">
    <property type="entry name" value="HTH_17"/>
    <property type="match status" value="1"/>
</dbReference>
<protein>
    <recommendedName>
        <fullName evidence="2">Helix-turn-helix domain-containing protein</fullName>
    </recommendedName>
</protein>
<evidence type="ECO:0000313" key="3">
    <source>
        <dbReference type="EMBL" id="PZQ55725.1"/>
    </source>
</evidence>
<dbReference type="Proteomes" id="UP000249082">
    <property type="component" value="Unassembled WGS sequence"/>
</dbReference>
<name>A0A2W5NYY3_9SPHN</name>
<proteinExistence type="predicted"/>
<dbReference type="InterPro" id="IPR009061">
    <property type="entry name" value="DNA-bd_dom_put_sf"/>
</dbReference>
<accession>A0A2W5NYY3</accession>
<dbReference type="SUPFAM" id="SSF46955">
    <property type="entry name" value="Putative DNA-binding domain"/>
    <property type="match status" value="1"/>
</dbReference>
<evidence type="ECO:0000259" key="2">
    <source>
        <dbReference type="Pfam" id="PF12728"/>
    </source>
</evidence>
<dbReference type="EMBL" id="QFPX01000005">
    <property type="protein sequence ID" value="PZQ55725.1"/>
    <property type="molecule type" value="Genomic_DNA"/>
</dbReference>
<feature type="region of interest" description="Disordered" evidence="1">
    <location>
        <begin position="61"/>
        <end position="91"/>
    </location>
</feature>
<feature type="domain" description="Helix-turn-helix" evidence="2">
    <location>
        <begin position="4"/>
        <end position="53"/>
    </location>
</feature>
<evidence type="ECO:0000256" key="1">
    <source>
        <dbReference type="SAM" id="MobiDB-lite"/>
    </source>
</evidence>